<dbReference type="EMBL" id="AP024597">
    <property type="protein sequence ID" value="BCU70490.1"/>
    <property type="molecule type" value="Genomic_DNA"/>
</dbReference>
<dbReference type="InterPro" id="IPR027417">
    <property type="entry name" value="P-loop_NTPase"/>
</dbReference>
<sequence>MYLNIFEEFKDLKISDYIFEKGSLVSIYGEPGSGKTIIGIHIALELGDSVYISTKDSTYRARVEKLKGRPNVYFTQANNQIELTSAILNASKLNLKLIIVDTMNYIYKVNRAKKEIELPLMLIQAFVRSGLNRALLLWDTSSNNRVLGELFMRKFSDDVFRITKGEIIGNLRVCKFKILENGVLGCL</sequence>
<evidence type="ECO:0000313" key="2">
    <source>
        <dbReference type="EMBL" id="BCU70490.1"/>
    </source>
</evidence>
<dbReference type="AlphaFoldDB" id="A0A8D5U7I2"/>
<proteinExistence type="predicted"/>
<dbReference type="GeneID" id="66163513"/>
<evidence type="ECO:0000259" key="1">
    <source>
        <dbReference type="SMART" id="SM00382"/>
    </source>
</evidence>
<feature type="domain" description="AAA+ ATPase" evidence="1">
    <location>
        <begin position="21"/>
        <end position="166"/>
    </location>
</feature>
<accession>A0A8D5U7I2</accession>
<protein>
    <submittedName>
        <fullName evidence="2">AAA family ATPase</fullName>
    </submittedName>
</protein>
<dbReference type="SUPFAM" id="SSF52540">
    <property type="entry name" value="P-loop containing nucleoside triphosphate hydrolases"/>
    <property type="match status" value="1"/>
</dbReference>
<dbReference type="Gene3D" id="3.40.50.300">
    <property type="entry name" value="P-loop containing nucleotide triphosphate hydrolases"/>
    <property type="match status" value="1"/>
</dbReference>
<dbReference type="SMART" id="SM00382">
    <property type="entry name" value="AAA"/>
    <property type="match status" value="1"/>
</dbReference>
<gene>
    <name evidence="2" type="ORF">KN1_17870</name>
</gene>
<organism evidence="2 3">
    <name type="scientific">Stygiolobus caldivivus</name>
    <dbReference type="NCBI Taxonomy" id="2824673"/>
    <lineage>
        <taxon>Archaea</taxon>
        <taxon>Thermoproteota</taxon>
        <taxon>Thermoprotei</taxon>
        <taxon>Sulfolobales</taxon>
        <taxon>Sulfolobaceae</taxon>
        <taxon>Stygiolobus</taxon>
    </lineage>
</organism>
<evidence type="ECO:0000313" key="3">
    <source>
        <dbReference type="Proteomes" id="UP000825123"/>
    </source>
</evidence>
<name>A0A8D5U7I2_9CREN</name>
<dbReference type="Proteomes" id="UP000825123">
    <property type="component" value="Chromosome"/>
</dbReference>
<dbReference type="KEGG" id="csty:KN1_17870"/>
<dbReference type="RefSeq" id="WP_221287144.1">
    <property type="nucleotide sequence ID" value="NZ_AP024597.1"/>
</dbReference>
<reference evidence="2 3" key="1">
    <citation type="submission" date="2021-04" db="EMBL/GenBank/DDBJ databases">
        <title>Complete genome sequence of Stygiolobus sp. KN-1.</title>
        <authorList>
            <person name="Nakamura K."/>
            <person name="Sakai H."/>
            <person name="Kurosawa N."/>
        </authorList>
    </citation>
    <scope>NUCLEOTIDE SEQUENCE [LARGE SCALE GENOMIC DNA]</scope>
    <source>
        <strain evidence="2 3">KN-1</strain>
    </source>
</reference>
<keyword evidence="3" id="KW-1185">Reference proteome</keyword>
<dbReference type="InterPro" id="IPR003593">
    <property type="entry name" value="AAA+_ATPase"/>
</dbReference>